<dbReference type="RefSeq" id="WP_160363801.1">
    <property type="nucleotide sequence ID" value="NZ_JACEIB010000024.1"/>
</dbReference>
<reference evidence="2 3" key="1">
    <citation type="submission" date="2020-07" db="EMBL/GenBank/DDBJ databases">
        <authorList>
            <person name="Sun Q."/>
        </authorList>
    </citation>
    <scope>NUCLEOTIDE SEQUENCE [LARGE SCALE GENOMIC DNA]</scope>
    <source>
        <strain evidence="2 3">CGMCC 1.13654</strain>
    </source>
</reference>
<sequence length="124" mass="14019">MLGLLILAVHVGIILFNIFGLIAIPFGAWRRWSFVRAPVWRYLHILSLGLVAVQAALGRACFLTIWQDALTEGAPESQPLIARTVDALIYWPIPIWVFAVGYVLIFAYALALMWFVPPRRFGRP</sequence>
<keyword evidence="1" id="KW-0812">Transmembrane</keyword>
<gene>
    <name evidence="2" type="ORF">HZF05_14070</name>
</gene>
<keyword evidence="3" id="KW-1185">Reference proteome</keyword>
<feature type="transmembrane region" description="Helical" evidence="1">
    <location>
        <begin position="93"/>
        <end position="116"/>
    </location>
</feature>
<dbReference type="InterPro" id="IPR021218">
    <property type="entry name" value="DUF2784"/>
</dbReference>
<accession>A0A838L8W6</accession>
<evidence type="ECO:0000313" key="3">
    <source>
        <dbReference type="Proteomes" id="UP000570166"/>
    </source>
</evidence>
<comment type="caution">
    <text evidence="2">The sequence shown here is derived from an EMBL/GenBank/DDBJ whole genome shotgun (WGS) entry which is preliminary data.</text>
</comment>
<feature type="transmembrane region" description="Helical" evidence="1">
    <location>
        <begin position="41"/>
        <end position="66"/>
    </location>
</feature>
<proteinExistence type="predicted"/>
<keyword evidence="1" id="KW-0472">Membrane</keyword>
<dbReference type="AlphaFoldDB" id="A0A838L8W6"/>
<organism evidence="2 3">
    <name type="scientific">Sphingomonas chungangi</name>
    <dbReference type="NCBI Taxonomy" id="2683589"/>
    <lineage>
        <taxon>Bacteria</taxon>
        <taxon>Pseudomonadati</taxon>
        <taxon>Pseudomonadota</taxon>
        <taxon>Alphaproteobacteria</taxon>
        <taxon>Sphingomonadales</taxon>
        <taxon>Sphingomonadaceae</taxon>
        <taxon>Sphingomonas</taxon>
    </lineage>
</organism>
<protein>
    <submittedName>
        <fullName evidence="2">DUF2784 domain-containing protein</fullName>
    </submittedName>
</protein>
<evidence type="ECO:0000313" key="2">
    <source>
        <dbReference type="EMBL" id="MBA2935212.1"/>
    </source>
</evidence>
<feature type="transmembrane region" description="Helical" evidence="1">
    <location>
        <begin position="6"/>
        <end position="29"/>
    </location>
</feature>
<name>A0A838L8W6_9SPHN</name>
<keyword evidence="1" id="KW-1133">Transmembrane helix</keyword>
<dbReference type="Proteomes" id="UP000570166">
    <property type="component" value="Unassembled WGS sequence"/>
</dbReference>
<dbReference type="EMBL" id="JACEIB010000024">
    <property type="protein sequence ID" value="MBA2935212.1"/>
    <property type="molecule type" value="Genomic_DNA"/>
</dbReference>
<evidence type="ECO:0000256" key="1">
    <source>
        <dbReference type="SAM" id="Phobius"/>
    </source>
</evidence>
<dbReference type="Pfam" id="PF10861">
    <property type="entry name" value="DUF2784"/>
    <property type="match status" value="1"/>
</dbReference>